<dbReference type="InterPro" id="IPR025372">
    <property type="entry name" value="DUF4362"/>
</dbReference>
<accession>A0ABU1TWC5</accession>
<comment type="caution">
    <text evidence="1">The sequence shown here is derived from an EMBL/GenBank/DDBJ whole genome shotgun (WGS) entry which is preliminary data.</text>
</comment>
<name>A0ABU1TWC5_9BACL</name>
<gene>
    <name evidence="1" type="ORF">J2X07_000490</name>
</gene>
<dbReference type="Pfam" id="PF14275">
    <property type="entry name" value="DUF4362"/>
    <property type="match status" value="1"/>
</dbReference>
<reference evidence="1 2" key="1">
    <citation type="submission" date="2023-07" db="EMBL/GenBank/DDBJ databases">
        <title>Sorghum-associated microbial communities from plants grown in Nebraska, USA.</title>
        <authorList>
            <person name="Schachtman D."/>
        </authorList>
    </citation>
    <scope>NUCLEOTIDE SEQUENCE [LARGE SCALE GENOMIC DNA]</scope>
    <source>
        <strain evidence="1 2">BE211</strain>
    </source>
</reference>
<dbReference type="EMBL" id="JAVDWA010000001">
    <property type="protein sequence ID" value="MDR7071515.1"/>
    <property type="molecule type" value="Genomic_DNA"/>
</dbReference>
<protein>
    <submittedName>
        <fullName evidence="1">Uncharacterized protein</fullName>
    </submittedName>
</protein>
<proteinExistence type="predicted"/>
<evidence type="ECO:0000313" key="2">
    <source>
        <dbReference type="Proteomes" id="UP001258181"/>
    </source>
</evidence>
<organism evidence="1 2">
    <name type="scientific">Fictibacillus barbaricus</name>
    <dbReference type="NCBI Taxonomy" id="182136"/>
    <lineage>
        <taxon>Bacteria</taxon>
        <taxon>Bacillati</taxon>
        <taxon>Bacillota</taxon>
        <taxon>Bacilli</taxon>
        <taxon>Bacillales</taxon>
        <taxon>Fictibacillaceae</taxon>
        <taxon>Fictibacillus</taxon>
    </lineage>
</organism>
<dbReference type="Proteomes" id="UP001258181">
    <property type="component" value="Unassembled WGS sequence"/>
</dbReference>
<sequence>MERLTHFIKQIEVRKKDKIRISHHTIEGDPIYEEVKYNGKIFNYKFDNSEDDFGVKDIRTTSCQTFHVDENDVQMSGYLDQCDDGQRIELFTLHYDSSSEDRFDFALKYGPNLENAIDTNKTPMDNKEKNTVFKNLVYADFLNQKYEQGVCTNSKMKYDLTVWMNGGKRHFNWSDCDKGEDVFTEVAETIIQVYENQ</sequence>
<keyword evidence="2" id="KW-1185">Reference proteome</keyword>
<evidence type="ECO:0000313" key="1">
    <source>
        <dbReference type="EMBL" id="MDR7071515.1"/>
    </source>
</evidence>